<evidence type="ECO:0000259" key="5">
    <source>
        <dbReference type="PROSITE" id="PS50887"/>
    </source>
</evidence>
<feature type="transmembrane region" description="Helical" evidence="4">
    <location>
        <begin position="308"/>
        <end position="330"/>
    </location>
</feature>
<dbReference type="SMART" id="SM00267">
    <property type="entry name" value="GGDEF"/>
    <property type="match status" value="1"/>
</dbReference>
<dbReference type="Gene3D" id="3.30.70.270">
    <property type="match status" value="1"/>
</dbReference>
<evidence type="ECO:0000256" key="3">
    <source>
        <dbReference type="SAM" id="Coils"/>
    </source>
</evidence>
<dbReference type="PANTHER" id="PTHR45138:SF9">
    <property type="entry name" value="DIGUANYLATE CYCLASE DGCM-RELATED"/>
    <property type="match status" value="1"/>
</dbReference>
<comment type="caution">
    <text evidence="6">The sequence shown here is derived from an EMBL/GenBank/DDBJ whole genome shotgun (WGS) entry which is preliminary data.</text>
</comment>
<evidence type="ECO:0000256" key="4">
    <source>
        <dbReference type="SAM" id="Phobius"/>
    </source>
</evidence>
<dbReference type="FunFam" id="3.30.70.270:FF:000001">
    <property type="entry name" value="Diguanylate cyclase domain protein"/>
    <property type="match status" value="1"/>
</dbReference>
<dbReference type="AlphaFoldDB" id="A0A087LWH7"/>
<dbReference type="Pfam" id="PF00990">
    <property type="entry name" value="GGDEF"/>
    <property type="match status" value="1"/>
</dbReference>
<evidence type="ECO:0000256" key="2">
    <source>
        <dbReference type="ARBA" id="ARBA00034247"/>
    </source>
</evidence>
<keyword evidence="3" id="KW-0175">Coiled coil</keyword>
<dbReference type="PANTHER" id="PTHR45138">
    <property type="entry name" value="REGULATORY COMPONENTS OF SENSORY TRANSDUCTION SYSTEM"/>
    <property type="match status" value="1"/>
</dbReference>
<evidence type="ECO:0000313" key="7">
    <source>
        <dbReference type="Proteomes" id="UP000028981"/>
    </source>
</evidence>
<protein>
    <recommendedName>
        <fullName evidence="1">diguanylate cyclase</fullName>
        <ecNumber evidence="1">2.7.7.65</ecNumber>
    </recommendedName>
</protein>
<keyword evidence="4" id="KW-1133">Transmembrane helix</keyword>
<dbReference type="EMBL" id="JQGC01000033">
    <property type="protein sequence ID" value="KFL28980.1"/>
    <property type="molecule type" value="Genomic_DNA"/>
</dbReference>
<dbReference type="Proteomes" id="UP000028981">
    <property type="component" value="Unassembled WGS sequence"/>
</dbReference>
<keyword evidence="4" id="KW-0472">Membrane</keyword>
<dbReference type="InterPro" id="IPR029787">
    <property type="entry name" value="Nucleotide_cyclase"/>
</dbReference>
<name>A0A087LWH7_9HYPH</name>
<dbReference type="SUPFAM" id="SSF55073">
    <property type="entry name" value="Nucleotide cyclase"/>
    <property type="match status" value="1"/>
</dbReference>
<sequence length="572" mass="61796">MGIAAAAIGCLLLGGTAVLTNLNDYQRHSHGAYELERFSALLEAVNAISSERGPANSAMGATDEDAAARRAELAAKRAETDAAVGRMEAVFEGTLVDDECGAARARLHADLANGRQKVDFAANTSFAERDPREIARGILAMFTAADAATTLRDLVSGHIMVETPSLAGELMLANSASTLRDQEGRLGSFVVMALVAPPERDPMYLQRMQATDGIIRSVWSTSVSQADKLLPDPEIADLVKAVQHDFFDGALLLALDAAENHTAYNSLSPAALTADYVPGMRSSELLRTAVVTHSVAAMHRNAENSLKALVSAALLTGGILAVLVIVAVVFRRTLFSPLMRLHDEVLALAGGDHSRPELPQGMAREVGNIFSGLDVLRQNLTEKRVLEEEQRRLNRRLRRLAETDTLTGLLNRRALLSRVGAMFRRADRIGESLAVVLFDIDHFKVVNDTHGHAVGDEVLSGVARLMDGALRTGDTLARIGGEEFVLILRRADDITAYNLLERLRILLCETAVQSKLDLKVTASFGVAMRPAGSAQDWDDIFSLADQRLYMAKGAGRNCIVTEGFSPQTRQRA</sequence>
<dbReference type="GO" id="GO:0052621">
    <property type="term" value="F:diguanylate cyclase activity"/>
    <property type="evidence" value="ECO:0007669"/>
    <property type="project" value="UniProtKB-EC"/>
</dbReference>
<feature type="coiled-coil region" evidence="3">
    <location>
        <begin position="376"/>
        <end position="403"/>
    </location>
</feature>
<dbReference type="PROSITE" id="PS50887">
    <property type="entry name" value="GGDEF"/>
    <property type="match status" value="1"/>
</dbReference>
<proteinExistence type="predicted"/>
<dbReference type="InterPro" id="IPR043128">
    <property type="entry name" value="Rev_trsase/Diguanyl_cyclase"/>
</dbReference>
<dbReference type="Gene3D" id="6.10.340.10">
    <property type="match status" value="1"/>
</dbReference>
<evidence type="ECO:0000256" key="1">
    <source>
        <dbReference type="ARBA" id="ARBA00012528"/>
    </source>
</evidence>
<gene>
    <name evidence="6" type="ORF">JP75_23550</name>
</gene>
<dbReference type="InterPro" id="IPR000160">
    <property type="entry name" value="GGDEF_dom"/>
</dbReference>
<reference evidence="6 7" key="1">
    <citation type="submission" date="2014-08" db="EMBL/GenBank/DDBJ databases">
        <authorList>
            <person name="Hassan Y.I."/>
            <person name="Lepp D."/>
            <person name="Zhou T."/>
        </authorList>
    </citation>
    <scope>NUCLEOTIDE SEQUENCE [LARGE SCALE GENOMIC DNA]</scope>
    <source>
        <strain evidence="6 7">IFO13584</strain>
    </source>
</reference>
<dbReference type="InterPro" id="IPR050469">
    <property type="entry name" value="Diguanylate_Cyclase"/>
</dbReference>
<dbReference type="STRING" id="46914.JP75_23550"/>
<dbReference type="CDD" id="cd01949">
    <property type="entry name" value="GGDEF"/>
    <property type="match status" value="1"/>
</dbReference>
<evidence type="ECO:0000313" key="6">
    <source>
        <dbReference type="EMBL" id="KFL28980.1"/>
    </source>
</evidence>
<feature type="domain" description="GGDEF" evidence="5">
    <location>
        <begin position="431"/>
        <end position="564"/>
    </location>
</feature>
<keyword evidence="4" id="KW-0812">Transmembrane</keyword>
<keyword evidence="7" id="KW-1185">Reference proteome</keyword>
<dbReference type="NCBIfam" id="TIGR00254">
    <property type="entry name" value="GGDEF"/>
    <property type="match status" value="1"/>
</dbReference>
<dbReference type="EC" id="2.7.7.65" evidence="1"/>
<accession>A0A087LWH7</accession>
<organism evidence="6 7">
    <name type="scientific">Devosia riboflavina</name>
    <dbReference type="NCBI Taxonomy" id="46914"/>
    <lineage>
        <taxon>Bacteria</taxon>
        <taxon>Pseudomonadati</taxon>
        <taxon>Pseudomonadota</taxon>
        <taxon>Alphaproteobacteria</taxon>
        <taxon>Hyphomicrobiales</taxon>
        <taxon>Devosiaceae</taxon>
        <taxon>Devosia</taxon>
    </lineage>
</organism>
<comment type="catalytic activity">
    <reaction evidence="2">
        <text>2 GTP = 3',3'-c-di-GMP + 2 diphosphate</text>
        <dbReference type="Rhea" id="RHEA:24898"/>
        <dbReference type="ChEBI" id="CHEBI:33019"/>
        <dbReference type="ChEBI" id="CHEBI:37565"/>
        <dbReference type="ChEBI" id="CHEBI:58805"/>
        <dbReference type="EC" id="2.7.7.65"/>
    </reaction>
</comment>